<feature type="compositionally biased region" description="Polar residues" evidence="1">
    <location>
        <begin position="22"/>
        <end position="32"/>
    </location>
</feature>
<evidence type="ECO:0000313" key="2">
    <source>
        <dbReference type="EMBL" id="CAB0001134.1"/>
    </source>
</evidence>
<dbReference type="EMBL" id="CADCXU010010427">
    <property type="protein sequence ID" value="CAB0001134.1"/>
    <property type="molecule type" value="Genomic_DNA"/>
</dbReference>
<protein>
    <submittedName>
        <fullName evidence="2">Uncharacterized protein</fullName>
    </submittedName>
</protein>
<accession>A0A6H5GCD4</accession>
<dbReference type="Proteomes" id="UP000479000">
    <property type="component" value="Unassembled WGS sequence"/>
</dbReference>
<reference evidence="2 3" key="1">
    <citation type="submission" date="2020-02" db="EMBL/GenBank/DDBJ databases">
        <authorList>
            <person name="Ferguson B K."/>
        </authorList>
    </citation>
    <scope>NUCLEOTIDE SEQUENCE [LARGE SCALE GENOMIC DNA]</scope>
</reference>
<evidence type="ECO:0000256" key="1">
    <source>
        <dbReference type="SAM" id="MobiDB-lite"/>
    </source>
</evidence>
<sequence length="178" mass="20436">MDLPIQVFKLRCSWFVYSKPTNQRAPHQNRSSRLGEKTEDSPTFVAVPPDRAELFSRRIFGPKEPSDGKFPPVHKFKDKKVSSTRGSLTYRTFYQPCLARFHLRRPPRANIADKTQVSRTSPPQHLVFGTYTRGAKTINHMFEIPFQVGYINRISGRLMYSTVECGQCSTVTVYAYGQ</sequence>
<feature type="region of interest" description="Disordered" evidence="1">
    <location>
        <begin position="22"/>
        <end position="43"/>
    </location>
</feature>
<keyword evidence="3" id="KW-1185">Reference proteome</keyword>
<evidence type="ECO:0000313" key="3">
    <source>
        <dbReference type="Proteomes" id="UP000479000"/>
    </source>
</evidence>
<name>A0A6H5GCD4_9HEMI</name>
<proteinExistence type="predicted"/>
<gene>
    <name evidence="2" type="ORF">NTEN_LOCUS6921</name>
</gene>
<organism evidence="2 3">
    <name type="scientific">Nesidiocoris tenuis</name>
    <dbReference type="NCBI Taxonomy" id="355587"/>
    <lineage>
        <taxon>Eukaryota</taxon>
        <taxon>Metazoa</taxon>
        <taxon>Ecdysozoa</taxon>
        <taxon>Arthropoda</taxon>
        <taxon>Hexapoda</taxon>
        <taxon>Insecta</taxon>
        <taxon>Pterygota</taxon>
        <taxon>Neoptera</taxon>
        <taxon>Paraneoptera</taxon>
        <taxon>Hemiptera</taxon>
        <taxon>Heteroptera</taxon>
        <taxon>Panheteroptera</taxon>
        <taxon>Cimicomorpha</taxon>
        <taxon>Miridae</taxon>
        <taxon>Dicyphina</taxon>
        <taxon>Nesidiocoris</taxon>
    </lineage>
</organism>
<dbReference type="AlphaFoldDB" id="A0A6H5GCD4"/>